<comment type="caution">
    <text evidence="1">The sequence shown here is derived from an EMBL/GenBank/DDBJ whole genome shotgun (WGS) entry which is preliminary data.</text>
</comment>
<keyword evidence="2" id="KW-1185">Reference proteome</keyword>
<protein>
    <submittedName>
        <fullName evidence="1">Uncharacterized protein</fullName>
    </submittedName>
</protein>
<organism evidence="1 2">
    <name type="scientific">Hyalomma asiaticum</name>
    <name type="common">Tick</name>
    <dbReference type="NCBI Taxonomy" id="266040"/>
    <lineage>
        <taxon>Eukaryota</taxon>
        <taxon>Metazoa</taxon>
        <taxon>Ecdysozoa</taxon>
        <taxon>Arthropoda</taxon>
        <taxon>Chelicerata</taxon>
        <taxon>Arachnida</taxon>
        <taxon>Acari</taxon>
        <taxon>Parasitiformes</taxon>
        <taxon>Ixodida</taxon>
        <taxon>Ixodoidea</taxon>
        <taxon>Ixodidae</taxon>
        <taxon>Hyalomminae</taxon>
        <taxon>Hyalomma</taxon>
    </lineage>
</organism>
<dbReference type="Proteomes" id="UP000821845">
    <property type="component" value="Chromosome 7"/>
</dbReference>
<accession>A0ACB7RXU6</accession>
<evidence type="ECO:0000313" key="1">
    <source>
        <dbReference type="EMBL" id="KAH6926637.1"/>
    </source>
</evidence>
<gene>
    <name evidence="1" type="ORF">HPB50_020836</name>
</gene>
<proteinExistence type="predicted"/>
<reference evidence="1" key="1">
    <citation type="submission" date="2020-05" db="EMBL/GenBank/DDBJ databases">
        <title>Large-scale comparative analyses of tick genomes elucidate their genetic diversity and vector capacities.</title>
        <authorList>
            <person name="Jia N."/>
            <person name="Wang J."/>
            <person name="Shi W."/>
            <person name="Du L."/>
            <person name="Sun Y."/>
            <person name="Zhan W."/>
            <person name="Jiang J."/>
            <person name="Wang Q."/>
            <person name="Zhang B."/>
            <person name="Ji P."/>
            <person name="Sakyi L.B."/>
            <person name="Cui X."/>
            <person name="Yuan T."/>
            <person name="Jiang B."/>
            <person name="Yang W."/>
            <person name="Lam T.T.-Y."/>
            <person name="Chang Q."/>
            <person name="Ding S."/>
            <person name="Wang X."/>
            <person name="Zhu J."/>
            <person name="Ruan X."/>
            <person name="Zhao L."/>
            <person name="Wei J."/>
            <person name="Que T."/>
            <person name="Du C."/>
            <person name="Cheng J."/>
            <person name="Dai P."/>
            <person name="Han X."/>
            <person name="Huang E."/>
            <person name="Gao Y."/>
            <person name="Liu J."/>
            <person name="Shao H."/>
            <person name="Ye R."/>
            <person name="Li L."/>
            <person name="Wei W."/>
            <person name="Wang X."/>
            <person name="Wang C."/>
            <person name="Yang T."/>
            <person name="Huo Q."/>
            <person name="Li W."/>
            <person name="Guo W."/>
            <person name="Chen H."/>
            <person name="Zhou L."/>
            <person name="Ni X."/>
            <person name="Tian J."/>
            <person name="Zhou Y."/>
            <person name="Sheng Y."/>
            <person name="Liu T."/>
            <person name="Pan Y."/>
            <person name="Xia L."/>
            <person name="Li J."/>
            <person name="Zhao F."/>
            <person name="Cao W."/>
        </authorList>
    </citation>
    <scope>NUCLEOTIDE SEQUENCE</scope>
    <source>
        <strain evidence="1">Hyas-2018</strain>
    </source>
</reference>
<evidence type="ECO:0000313" key="2">
    <source>
        <dbReference type="Proteomes" id="UP000821845"/>
    </source>
</evidence>
<name>A0ACB7RXU6_HYAAI</name>
<dbReference type="EMBL" id="CM023487">
    <property type="protein sequence ID" value="KAH6926637.1"/>
    <property type="molecule type" value="Genomic_DNA"/>
</dbReference>
<sequence length="279" mass="31154">MNKAFESSKADSLEHLNGLTVLIGGLSKKITLPAYRADLPGSSANTADNCFNSEINEDWHVSPKMVFLAKGLDGQEKIGVQNLLYKGLLQIDLGEYCRLLRVSFHRFPKNNVLYKRWIVAIKRDEGSNFKVTKFTKVCSRHFQPCDFTPRLTSGHNILRETAVPSVFRFRKVCKTRKPPKRRASPLGRKSSKQVLIEELTPEPADISDPDDVSDFSSTAVTMTVEGTSDRLNEEDAAQSGAEHGVANPLRAQDLQRLQETVGQQKKRNTKASKPVCSTH</sequence>